<dbReference type="OrthoDB" id="9804010at2"/>
<evidence type="ECO:0000313" key="2">
    <source>
        <dbReference type="Proteomes" id="UP000198901"/>
    </source>
</evidence>
<protein>
    <submittedName>
        <fullName evidence="1">Putative redox protein</fullName>
    </submittedName>
</protein>
<dbReference type="PANTHER" id="PTHR34352">
    <property type="entry name" value="PROTEIN YHFA"/>
    <property type="match status" value="1"/>
</dbReference>
<gene>
    <name evidence="1" type="ORF">SAMN04488090_5042</name>
</gene>
<dbReference type="EMBL" id="FNGS01000018">
    <property type="protein sequence ID" value="SDN12721.1"/>
    <property type="molecule type" value="Genomic_DNA"/>
</dbReference>
<dbReference type="InterPro" id="IPR003718">
    <property type="entry name" value="OsmC/Ohr_fam"/>
</dbReference>
<dbReference type="Gene3D" id="3.30.300.20">
    <property type="match status" value="1"/>
</dbReference>
<name>A0A1G9YVY8_9BACT</name>
<dbReference type="InterPro" id="IPR015946">
    <property type="entry name" value="KH_dom-like_a/b"/>
</dbReference>
<dbReference type="Pfam" id="PF02566">
    <property type="entry name" value="OsmC"/>
    <property type="match status" value="1"/>
</dbReference>
<reference evidence="1 2" key="1">
    <citation type="submission" date="2016-10" db="EMBL/GenBank/DDBJ databases">
        <authorList>
            <person name="de Groot N.N."/>
        </authorList>
    </citation>
    <scope>NUCLEOTIDE SEQUENCE [LARGE SCALE GENOMIC DNA]</scope>
    <source>
        <strain evidence="1 2">DSM 21668</strain>
    </source>
</reference>
<dbReference type="PANTHER" id="PTHR34352:SF1">
    <property type="entry name" value="PROTEIN YHFA"/>
    <property type="match status" value="1"/>
</dbReference>
<proteinExistence type="predicted"/>
<dbReference type="STRING" id="563176.SAMN04488090_5042"/>
<dbReference type="InterPro" id="IPR036102">
    <property type="entry name" value="OsmC/Ohrsf"/>
</dbReference>
<organism evidence="1 2">
    <name type="scientific">Siphonobacter aquaeclarae</name>
    <dbReference type="NCBI Taxonomy" id="563176"/>
    <lineage>
        <taxon>Bacteria</taxon>
        <taxon>Pseudomonadati</taxon>
        <taxon>Bacteroidota</taxon>
        <taxon>Cytophagia</taxon>
        <taxon>Cytophagales</taxon>
        <taxon>Cytophagaceae</taxon>
        <taxon>Siphonobacter</taxon>
    </lineage>
</organism>
<sequence length="152" mass="16808">MYHEIESQWMGDMQFNALVDGHTLTMDGPEKVGGHNIGPIPKPLVLTALSGCTGMDVVSLLRKAGCKLRHFDVKVRGELSPGHPIQYTSIHLDYLAEGLNEDMDELLRAVRLSQEQYCGVSAMLKKTMPVTWSVVYNGHLVFSNQPVGQRAS</sequence>
<dbReference type="AlphaFoldDB" id="A0A1G9YVY8"/>
<dbReference type="Proteomes" id="UP000198901">
    <property type="component" value="Unassembled WGS sequence"/>
</dbReference>
<dbReference type="SUPFAM" id="SSF82784">
    <property type="entry name" value="OsmC-like"/>
    <property type="match status" value="1"/>
</dbReference>
<evidence type="ECO:0000313" key="1">
    <source>
        <dbReference type="EMBL" id="SDN12721.1"/>
    </source>
</evidence>
<keyword evidence="2" id="KW-1185">Reference proteome</keyword>
<accession>A0A1G9YVY8</accession>